<dbReference type="NCBIfam" id="NF003701">
    <property type="entry name" value="PRK05318.1"/>
    <property type="match status" value="1"/>
</dbReference>
<dbReference type="SUPFAM" id="SSF109604">
    <property type="entry name" value="HD-domain/PDEase-like"/>
    <property type="match status" value="1"/>
</dbReference>
<evidence type="ECO:0000256" key="1">
    <source>
        <dbReference type="ARBA" id="ARBA00022801"/>
    </source>
</evidence>
<comment type="similarity">
    <text evidence="2">Belongs to the dGTPase family. Type 2 subfamily.</text>
</comment>
<dbReference type="RefSeq" id="WP_377150112.1">
    <property type="nucleotide sequence ID" value="NZ_JBHSAF010000001.1"/>
</dbReference>
<dbReference type="InterPro" id="IPR050135">
    <property type="entry name" value="dGTPase-like"/>
</dbReference>
<dbReference type="PROSITE" id="PS51831">
    <property type="entry name" value="HD"/>
    <property type="match status" value="1"/>
</dbReference>
<proteinExistence type="inferred from homology"/>
<evidence type="ECO:0000256" key="3">
    <source>
        <dbReference type="SAM" id="MobiDB-lite"/>
    </source>
</evidence>
<evidence type="ECO:0000313" key="6">
    <source>
        <dbReference type="Proteomes" id="UP001595692"/>
    </source>
</evidence>
<comment type="caution">
    <text evidence="5">The sequence shown here is derived from an EMBL/GenBank/DDBJ whole genome shotgun (WGS) entry which is preliminary data.</text>
</comment>
<dbReference type="Pfam" id="PF01966">
    <property type="entry name" value="HD"/>
    <property type="match status" value="1"/>
</dbReference>
<dbReference type="InterPro" id="IPR026875">
    <property type="entry name" value="PHydrolase_assoc_dom"/>
</dbReference>
<sequence length="480" mass="53709">MLWQTGSGGFGMTVPGSEWGERRSAALSRKGDATASRRADSGEVKASDLAFLARIDRSRITHSAAFRRLQGKTQVVGVGENDFFRTRLTHSLEVAQIGASLTNRLAWFGQREGQGELMPWVPPEHLIETACLAHDIGHPAFGHNGEKILNYYMLGCGGFEGNGQTLRLLSRLGEYSDGCGYDFTRRTLLAVLKYPVLFSEVAPSYPPRPESLPRNLTPWHPPKCIHDDEAEVRDWLLAPFSAADRARFCQPVEVEKREAGILIRGLRAAHKSLDCSIMEIADDIAYGVHDLEDALAVGLLSPHKVADELGDLLREVARLDNKPSKPREGDYFVRRIASGEPRLLKQAITNLVNFLVKQTEPVRLNQFEHPLLDFRLRLRPEAEAILKRLKGYVFDEVIAQPRIRTLEYKGQKIISGLFEAFRDNPVDLLPRAVSARLQPGNDAWLQRTVCDYIASMSDGEATAIYQRLFLPGNGSIFEPW</sequence>
<dbReference type="EMBL" id="JBHSAF010000001">
    <property type="protein sequence ID" value="MFC3912102.1"/>
    <property type="molecule type" value="Genomic_DNA"/>
</dbReference>
<dbReference type="Pfam" id="PF13286">
    <property type="entry name" value="HD_assoc"/>
    <property type="match status" value="1"/>
</dbReference>
<evidence type="ECO:0000313" key="5">
    <source>
        <dbReference type="EMBL" id="MFC3912102.1"/>
    </source>
</evidence>
<organism evidence="5 6">
    <name type="scientific">Pseudaeromonas sharmana</name>
    <dbReference type="NCBI Taxonomy" id="328412"/>
    <lineage>
        <taxon>Bacteria</taxon>
        <taxon>Pseudomonadati</taxon>
        <taxon>Pseudomonadota</taxon>
        <taxon>Gammaproteobacteria</taxon>
        <taxon>Aeromonadales</taxon>
        <taxon>Aeromonadaceae</taxon>
        <taxon>Pseudaeromonas</taxon>
    </lineage>
</organism>
<keyword evidence="1 2" id="KW-0378">Hydrolase</keyword>
<protein>
    <recommendedName>
        <fullName evidence="2">Deoxyguanosinetriphosphate triphosphohydrolase-like protein</fullName>
    </recommendedName>
</protein>
<gene>
    <name evidence="5" type="ORF">ACFOSS_01325</name>
</gene>
<reference evidence="6" key="1">
    <citation type="journal article" date="2019" name="Int. J. Syst. Evol. Microbiol.">
        <title>The Global Catalogue of Microorganisms (GCM) 10K type strain sequencing project: providing services to taxonomists for standard genome sequencing and annotation.</title>
        <authorList>
            <consortium name="The Broad Institute Genomics Platform"/>
            <consortium name="The Broad Institute Genome Sequencing Center for Infectious Disease"/>
            <person name="Wu L."/>
            <person name="Ma J."/>
        </authorList>
    </citation>
    <scope>NUCLEOTIDE SEQUENCE [LARGE SCALE GENOMIC DNA]</scope>
    <source>
        <strain evidence="6">CCUG 54939</strain>
    </source>
</reference>
<dbReference type="NCBIfam" id="TIGR01353">
    <property type="entry name" value="dGTP_triPase"/>
    <property type="match status" value="1"/>
</dbReference>
<dbReference type="Gene3D" id="1.10.3210.10">
    <property type="entry name" value="Hypothetical protein af1432"/>
    <property type="match status" value="1"/>
</dbReference>
<dbReference type="Proteomes" id="UP001595692">
    <property type="component" value="Unassembled WGS sequence"/>
</dbReference>
<dbReference type="PANTHER" id="PTHR11373:SF40">
    <property type="entry name" value="DEOXYGUANOSINETRIPHOSPHATE TRIPHOSPHOHYDROLASE-LIKE PROTEIN 2"/>
    <property type="match status" value="1"/>
</dbReference>
<feature type="region of interest" description="Disordered" evidence="3">
    <location>
        <begin position="1"/>
        <end position="39"/>
    </location>
</feature>
<evidence type="ECO:0000259" key="4">
    <source>
        <dbReference type="PROSITE" id="PS51831"/>
    </source>
</evidence>
<dbReference type="PANTHER" id="PTHR11373">
    <property type="entry name" value="DEOXYNUCLEOSIDE TRIPHOSPHATE TRIPHOSPHOHYDROLASE"/>
    <property type="match status" value="1"/>
</dbReference>
<feature type="domain" description="HD" evidence="4">
    <location>
        <begin position="87"/>
        <end position="287"/>
    </location>
</feature>
<dbReference type="InterPro" id="IPR023023">
    <property type="entry name" value="dNTPase_2"/>
</dbReference>
<dbReference type="InterPro" id="IPR003607">
    <property type="entry name" value="HD/PDEase_dom"/>
</dbReference>
<keyword evidence="6" id="KW-1185">Reference proteome</keyword>
<feature type="compositionally biased region" description="Gly residues" evidence="3">
    <location>
        <begin position="1"/>
        <end position="11"/>
    </location>
</feature>
<dbReference type="CDD" id="cd00077">
    <property type="entry name" value="HDc"/>
    <property type="match status" value="1"/>
</dbReference>
<dbReference type="SMART" id="SM00471">
    <property type="entry name" value="HDc"/>
    <property type="match status" value="1"/>
</dbReference>
<accession>A0ABV8CIU4</accession>
<dbReference type="HAMAP" id="MF_01212">
    <property type="entry name" value="dGTPase_type2"/>
    <property type="match status" value="1"/>
</dbReference>
<dbReference type="NCBIfam" id="NF041026">
    <property type="entry name" value="antiphage_dGTPase"/>
    <property type="match status" value="1"/>
</dbReference>
<name>A0ABV8CIU4_9GAMM</name>
<dbReference type="InterPro" id="IPR006674">
    <property type="entry name" value="HD_domain"/>
</dbReference>
<feature type="compositionally biased region" description="Basic and acidic residues" evidence="3">
    <location>
        <begin position="19"/>
        <end position="39"/>
    </location>
</feature>
<dbReference type="InterPro" id="IPR006261">
    <property type="entry name" value="dGTPase"/>
</dbReference>
<evidence type="ECO:0000256" key="2">
    <source>
        <dbReference type="HAMAP-Rule" id="MF_01212"/>
    </source>
</evidence>